<proteinExistence type="predicted"/>
<dbReference type="AlphaFoldDB" id="A0A9R1TYP3"/>
<sequence>MALFVRGTANKWQFMMNLCCNLSSNQCRLRKSSSFFDNLWFLTECRRIATTGVNTIIPTSKLISDKKCDVVEPSAGVFDRFMSARRRESKRTVIIQVQSPDSYNDLYSYCTEFGPVSNMYHYVVAKTAHFFLVEFKDVESHKAVLAAATLINHQEVIPTYSYMLWFRNAPKKSKKILENIPPVVRGNDDKSEEKIYPDLLAIKSISEQMELLYDSWKLDDISTRLRFVTALQMERNLTSLFPNIVILPFGSSVNSFGKRGCDLDLVMTLDGEKREKITSRFVFQTKSSLPEERAQTKKSMEIISNVMQSFIPGVRNVRRILHARVPILKYDHTLTGLECDLSMTNMSAVYMSELLFILGEHDVRVRPLVFTIRQWATSVGLTNANPGGWITNFSLTLLVIFFLQQKKILPSINKMKNLARPSDIRLTDTCVDCTFVRDPKIIPSGTCKDSLEILLRDFYDFYANYDFASRAICLREGISLYKPDSSALFISNPLEKTLNVSKNVTPPEVMRFINAVRNAAMLFDEGLAPNSRGILDIFAEKQPQKKHFILGRGNSNKKVNIAELFRADEGNKLNEIDTIDHWKKERARRR</sequence>
<dbReference type="InterPro" id="IPR054708">
    <property type="entry name" value="MTPAP-like_central"/>
</dbReference>
<keyword evidence="2" id="KW-1185">Reference proteome</keyword>
<accession>A0A9R1TYP3</accession>
<evidence type="ECO:0000313" key="2">
    <source>
        <dbReference type="Proteomes" id="UP000694866"/>
    </source>
</evidence>
<reference evidence="3" key="1">
    <citation type="submission" date="2025-08" db="UniProtKB">
        <authorList>
            <consortium name="RefSeq"/>
        </authorList>
    </citation>
    <scope>IDENTIFICATION</scope>
    <source>
        <strain evidence="3">USDA-PBARC FA_bdor</strain>
        <tissue evidence="3">Whole organism</tissue>
    </source>
</reference>
<dbReference type="Pfam" id="PF22600">
    <property type="entry name" value="MTPAP-like_central"/>
    <property type="match status" value="1"/>
</dbReference>
<dbReference type="Proteomes" id="UP000694866">
    <property type="component" value="Unplaced"/>
</dbReference>
<dbReference type="SUPFAM" id="SSF81631">
    <property type="entry name" value="PAP/OAS1 substrate-binding domain"/>
    <property type="match status" value="1"/>
</dbReference>
<dbReference type="CDD" id="cd05402">
    <property type="entry name" value="NT_PAP_TUTase"/>
    <property type="match status" value="1"/>
</dbReference>
<organism evidence="2 3">
    <name type="scientific">Fopius arisanus</name>
    <dbReference type="NCBI Taxonomy" id="64838"/>
    <lineage>
        <taxon>Eukaryota</taxon>
        <taxon>Metazoa</taxon>
        <taxon>Ecdysozoa</taxon>
        <taxon>Arthropoda</taxon>
        <taxon>Hexapoda</taxon>
        <taxon>Insecta</taxon>
        <taxon>Pterygota</taxon>
        <taxon>Neoptera</taxon>
        <taxon>Endopterygota</taxon>
        <taxon>Hymenoptera</taxon>
        <taxon>Apocrita</taxon>
        <taxon>Ichneumonoidea</taxon>
        <taxon>Braconidae</taxon>
        <taxon>Opiinae</taxon>
        <taxon>Fopius</taxon>
    </lineage>
</organism>
<dbReference type="InterPro" id="IPR043519">
    <property type="entry name" value="NT_sf"/>
</dbReference>
<feature type="domain" description="Poly(A) RNA polymerase mitochondrial-like central palm" evidence="1">
    <location>
        <begin position="205"/>
        <end position="356"/>
    </location>
</feature>
<dbReference type="GO" id="GO:1990817">
    <property type="term" value="F:poly(A) RNA polymerase activity"/>
    <property type="evidence" value="ECO:0007669"/>
    <property type="project" value="TreeGrafter"/>
</dbReference>
<name>A0A9R1TYP3_9HYME</name>
<dbReference type="KEGG" id="fas:105265642"/>
<dbReference type="PANTHER" id="PTHR12271:SF133">
    <property type="entry name" value="POLY(A) RNA POLYMERASE, MITOCHONDRIAL"/>
    <property type="match status" value="1"/>
</dbReference>
<dbReference type="GeneID" id="105265642"/>
<gene>
    <name evidence="3" type="primary">LOC105265642</name>
</gene>
<dbReference type="Gene3D" id="3.30.460.10">
    <property type="entry name" value="Beta Polymerase, domain 2"/>
    <property type="match status" value="1"/>
</dbReference>
<dbReference type="Gene3D" id="1.10.1410.10">
    <property type="match status" value="1"/>
</dbReference>
<protein>
    <submittedName>
        <fullName evidence="3">Poly(A) RNA polymerase, mitochondrial</fullName>
    </submittedName>
</protein>
<evidence type="ECO:0000313" key="3">
    <source>
        <dbReference type="RefSeq" id="XP_011301529.1"/>
    </source>
</evidence>
<dbReference type="SUPFAM" id="SSF81301">
    <property type="entry name" value="Nucleotidyltransferase"/>
    <property type="match status" value="1"/>
</dbReference>
<dbReference type="OrthoDB" id="434989at2759"/>
<dbReference type="PANTHER" id="PTHR12271">
    <property type="entry name" value="POLY A POLYMERASE CID PAP -RELATED"/>
    <property type="match status" value="1"/>
</dbReference>
<dbReference type="CTD" id="55149"/>
<dbReference type="RefSeq" id="XP_011301529.1">
    <property type="nucleotide sequence ID" value="XM_011303227.1"/>
</dbReference>
<evidence type="ECO:0000259" key="1">
    <source>
        <dbReference type="Pfam" id="PF22600"/>
    </source>
</evidence>
<dbReference type="GO" id="GO:0031123">
    <property type="term" value="P:RNA 3'-end processing"/>
    <property type="evidence" value="ECO:0007669"/>
    <property type="project" value="TreeGrafter"/>
</dbReference>